<dbReference type="Proteomes" id="UP000325141">
    <property type="component" value="Unassembled WGS sequence"/>
</dbReference>
<dbReference type="EMBL" id="VWSG01000014">
    <property type="protein sequence ID" value="KAA5531909.1"/>
    <property type="molecule type" value="Genomic_DNA"/>
</dbReference>
<evidence type="ECO:0000313" key="2">
    <source>
        <dbReference type="Proteomes" id="UP000325141"/>
    </source>
</evidence>
<reference evidence="1 2" key="1">
    <citation type="submission" date="2019-09" db="EMBL/GenBank/DDBJ databases">
        <title>Genome sequence and assembly of Flavobacterium sp.</title>
        <authorList>
            <person name="Chhetri G."/>
        </authorList>
    </citation>
    <scope>NUCLEOTIDE SEQUENCE [LARGE SCALE GENOMIC DNA]</scope>
    <source>
        <strain evidence="1 2">SNL9</strain>
    </source>
</reference>
<keyword evidence="2" id="KW-1185">Reference proteome</keyword>
<dbReference type="PROSITE" id="PS51257">
    <property type="entry name" value="PROKAR_LIPOPROTEIN"/>
    <property type="match status" value="1"/>
</dbReference>
<dbReference type="AlphaFoldDB" id="A0A5M6CFL8"/>
<dbReference type="Gene3D" id="2.20.110.10">
    <property type="entry name" value="Histone H3 K4-specific methyltransferase SET7/9 N-terminal domain"/>
    <property type="match status" value="2"/>
</dbReference>
<comment type="caution">
    <text evidence="1">The sequence shown here is derived from an EMBL/GenBank/DDBJ whole genome shotgun (WGS) entry which is preliminary data.</text>
</comment>
<dbReference type="SUPFAM" id="SSF82185">
    <property type="entry name" value="Histone H3 K4-specific methyltransferase SET7/9 N-terminal domain"/>
    <property type="match status" value="1"/>
</dbReference>
<organism evidence="1 2">
    <name type="scientific">Paenimyroides baculatum</name>
    <dbReference type="NCBI Taxonomy" id="2608000"/>
    <lineage>
        <taxon>Bacteria</taxon>
        <taxon>Pseudomonadati</taxon>
        <taxon>Bacteroidota</taxon>
        <taxon>Flavobacteriia</taxon>
        <taxon>Flavobacteriales</taxon>
        <taxon>Flavobacteriaceae</taxon>
        <taxon>Paenimyroides</taxon>
    </lineage>
</organism>
<sequence length="334" mass="39158">MMNLFRNSILFLATVFILISCKEGDFNDESKRNENWAYWIDEDSGKGSWIPITDETTVENGVYHLFYGNGKLFEKGKLKNKVHVDTVYRYNEQGEVIKYHIHQKDTILYVYLKDGDYLEKYHNGQIYEEGKLTNGTFNDNWIRYYESGQPEWIQNLENGTGKIIWFYESGLKLSEENKVNGKTNGIVKHWYENGKLKEETNWKNGIPHGLHTFYYENGNVEQYIYWINNKAEGKSESFYSNGNIKQLKFFVKDELEGPYKQWKENGLLEFDGAYNNKQLSGMVFKYHSNGIVAVKGFVKNSYAPTGILEEFNENGKLIKKGYFENGNLIKEEKF</sequence>
<evidence type="ECO:0000313" key="1">
    <source>
        <dbReference type="EMBL" id="KAA5531909.1"/>
    </source>
</evidence>
<accession>A0A5M6CFL8</accession>
<dbReference type="Pfam" id="PF07661">
    <property type="entry name" value="MORN_2"/>
    <property type="match status" value="4"/>
</dbReference>
<proteinExistence type="predicted"/>
<dbReference type="InterPro" id="IPR011652">
    <property type="entry name" value="MORN_2"/>
</dbReference>
<protein>
    <submittedName>
        <fullName evidence="1">Toxin-antitoxin system YwqK family antitoxin</fullName>
    </submittedName>
</protein>
<dbReference type="RefSeq" id="WP_150014425.1">
    <property type="nucleotide sequence ID" value="NZ_VWSG01000014.1"/>
</dbReference>
<name>A0A5M6CFL8_9FLAO</name>
<gene>
    <name evidence="1" type="ORF">F0460_14305</name>
</gene>